<proteinExistence type="predicted"/>
<name>A0A0F5JGU5_9BACT</name>
<dbReference type="AlphaFoldDB" id="A0A0F5JGU5"/>
<organism evidence="1 2">
    <name type="scientific">Parabacteroides goldsteinii DSM 19448 = WAL 12034</name>
    <dbReference type="NCBI Taxonomy" id="927665"/>
    <lineage>
        <taxon>Bacteria</taxon>
        <taxon>Pseudomonadati</taxon>
        <taxon>Bacteroidota</taxon>
        <taxon>Bacteroidia</taxon>
        <taxon>Bacteroidales</taxon>
        <taxon>Tannerellaceae</taxon>
        <taxon>Parabacteroides</taxon>
    </lineage>
</organism>
<dbReference type="Proteomes" id="UP000033047">
    <property type="component" value="Unassembled WGS sequence"/>
</dbReference>
<dbReference type="HOGENOM" id="CLU_2790180_0_0_10"/>
<dbReference type="PATRIC" id="fig|927665.4.peg.1677"/>
<comment type="caution">
    <text evidence="1">The sequence shown here is derived from an EMBL/GenBank/DDBJ whole genome shotgun (WGS) entry which is preliminary data.</text>
</comment>
<evidence type="ECO:0000313" key="2">
    <source>
        <dbReference type="Proteomes" id="UP000033047"/>
    </source>
</evidence>
<protein>
    <submittedName>
        <fullName evidence="1">Uncharacterized protein</fullName>
    </submittedName>
</protein>
<reference evidence="1 2" key="1">
    <citation type="submission" date="2013-04" db="EMBL/GenBank/DDBJ databases">
        <title>The Genome Sequence of Parabacteroides goldsteinii DSM 19448.</title>
        <authorList>
            <consortium name="The Broad Institute Genomics Platform"/>
            <person name="Earl A."/>
            <person name="Ward D."/>
            <person name="Feldgarden M."/>
            <person name="Gevers D."/>
            <person name="Martens E."/>
            <person name="Sakamoto M."/>
            <person name="Benno Y."/>
            <person name="Song Y."/>
            <person name="Liu C."/>
            <person name="Lee J."/>
            <person name="Bolanos M."/>
            <person name="Vaisanen M.L."/>
            <person name="Finegold S.M."/>
            <person name="Walker B."/>
            <person name="Young S."/>
            <person name="Zeng Q."/>
            <person name="Gargeya S."/>
            <person name="Fitzgerald M."/>
            <person name="Haas B."/>
            <person name="Abouelleil A."/>
            <person name="Allen A.W."/>
            <person name="Alvarado L."/>
            <person name="Arachchi H.M."/>
            <person name="Berlin A.M."/>
            <person name="Chapman S.B."/>
            <person name="Gainer-Dewar J."/>
            <person name="Goldberg J."/>
            <person name="Griggs A."/>
            <person name="Gujja S."/>
            <person name="Hansen M."/>
            <person name="Howarth C."/>
            <person name="Imamovic A."/>
            <person name="Ireland A."/>
            <person name="Larimer J."/>
            <person name="McCowan C."/>
            <person name="Murphy C."/>
            <person name="Pearson M."/>
            <person name="Poon T.W."/>
            <person name="Priest M."/>
            <person name="Roberts A."/>
            <person name="Saif S."/>
            <person name="Shea T."/>
            <person name="Sisk P."/>
            <person name="Sykes S."/>
            <person name="Wortman J."/>
            <person name="Nusbaum C."/>
            <person name="Birren B."/>
        </authorList>
    </citation>
    <scope>NUCLEOTIDE SEQUENCE [LARGE SCALE GENOMIC DNA]</scope>
    <source>
        <strain evidence="1 2">DSM 19448</strain>
    </source>
</reference>
<sequence>MLLSIRLDCYDNFDFCFFLVYIQCFIKMELLRNIVGDLGTKVKNSVSIARYGGTYRILFTLFFTGEQL</sequence>
<gene>
    <name evidence="1" type="ORF">HMPREF1535_01641</name>
</gene>
<evidence type="ECO:0000313" key="1">
    <source>
        <dbReference type="EMBL" id="KKB56989.1"/>
    </source>
</evidence>
<dbReference type="EMBL" id="AQHV01000010">
    <property type="protein sequence ID" value="KKB56989.1"/>
    <property type="molecule type" value="Genomic_DNA"/>
</dbReference>
<accession>A0A0F5JGU5</accession>